<organism evidence="1 2">
    <name type="scientific">Bodo saltans</name>
    <name type="common">Flagellated protozoan</name>
    <dbReference type="NCBI Taxonomy" id="75058"/>
    <lineage>
        <taxon>Eukaryota</taxon>
        <taxon>Discoba</taxon>
        <taxon>Euglenozoa</taxon>
        <taxon>Kinetoplastea</taxon>
        <taxon>Metakinetoplastina</taxon>
        <taxon>Eubodonida</taxon>
        <taxon>Bodonidae</taxon>
        <taxon>Bodo</taxon>
    </lineage>
</organism>
<name>A0A0S4JTZ6_BODSA</name>
<keyword evidence="2" id="KW-1185">Reference proteome</keyword>
<gene>
    <name evidence="1" type="ORF">BSAL_35205</name>
</gene>
<dbReference type="VEuPathDB" id="TriTrypDB:BSAL_35205"/>
<protein>
    <submittedName>
        <fullName evidence="1">Uncharacterized protein</fullName>
    </submittedName>
</protein>
<dbReference type="InterPro" id="IPR008942">
    <property type="entry name" value="ENTH_VHS"/>
</dbReference>
<feature type="non-terminal residue" evidence="1">
    <location>
        <position position="374"/>
    </location>
</feature>
<sequence>MATIPRDINSICSTALDDRRCISTSALLHRSSLSQGSQSGAPETQVESPAAAFTHSIVQQQDSSTRSFQSLAALGKHGYSLKGSRNCYSFFGAAKKHPSQGDDPATDSHRTNIVDVLVTLLSEDEMPSEFSSSSSALIEETIAFSKSESENDDNNVWLVAQLHQRLRSARNETVVAKVLLVTHDVLVHGAAEFARALTPVAENFFNYDHAAAVSTPPTSSSWSFGRLPIAARSPLTFFPSQENAMDLEEYERGLRFFASYVHALLQFQLRHRTAQGNILDKNAVDLLLGVRDDEKWSSHLWDMLLSCVALTKFLLTSTTALPRRCRVFAEIIQRYVADSARLYHTVGRVLHLTIITGKEASTMPMSEIRRVMSF</sequence>
<evidence type="ECO:0000313" key="2">
    <source>
        <dbReference type="Proteomes" id="UP000051952"/>
    </source>
</evidence>
<accession>A0A0S4JTZ6</accession>
<evidence type="ECO:0000313" key="1">
    <source>
        <dbReference type="EMBL" id="CUG92030.1"/>
    </source>
</evidence>
<reference evidence="2" key="1">
    <citation type="submission" date="2015-09" db="EMBL/GenBank/DDBJ databases">
        <authorList>
            <consortium name="Pathogen Informatics"/>
        </authorList>
    </citation>
    <scope>NUCLEOTIDE SEQUENCE [LARGE SCALE GENOMIC DNA]</scope>
    <source>
        <strain evidence="2">Lake Konstanz</strain>
    </source>
</reference>
<proteinExistence type="predicted"/>
<dbReference type="Gene3D" id="1.25.40.90">
    <property type="match status" value="1"/>
</dbReference>
<dbReference type="Proteomes" id="UP000051952">
    <property type="component" value="Unassembled WGS sequence"/>
</dbReference>
<dbReference type="EMBL" id="CYKH01001993">
    <property type="protein sequence ID" value="CUG92030.1"/>
    <property type="molecule type" value="Genomic_DNA"/>
</dbReference>
<dbReference type="AlphaFoldDB" id="A0A0S4JTZ6"/>